<accession>A0A0D9VYY6</accession>
<dbReference type="AlphaFoldDB" id="A0A0D9VYY6"/>
<evidence type="ECO:0000313" key="4">
    <source>
        <dbReference type="Proteomes" id="UP000032180"/>
    </source>
</evidence>
<feature type="region of interest" description="Disordered" evidence="1">
    <location>
        <begin position="1"/>
        <end position="28"/>
    </location>
</feature>
<dbReference type="EnsemblPlants" id="LPERR03G28560.2">
    <property type="protein sequence ID" value="LPERR03G28560.2"/>
    <property type="gene ID" value="LPERR03G28560"/>
</dbReference>
<evidence type="ECO:0000256" key="2">
    <source>
        <dbReference type="SAM" id="Phobius"/>
    </source>
</evidence>
<dbReference type="PANTHER" id="PTHR43657">
    <property type="entry name" value="TRYPTOPHAN RNA-BINDING ATTENUATOR PROTEIN-LIKE PROTEIN"/>
    <property type="match status" value="1"/>
</dbReference>
<reference evidence="3" key="3">
    <citation type="submission" date="2015-04" db="UniProtKB">
        <authorList>
            <consortium name="EnsemblPlants"/>
        </authorList>
    </citation>
    <scope>IDENTIFICATION</scope>
</reference>
<keyword evidence="2" id="KW-1133">Transmembrane helix</keyword>
<sequence length="363" mass="39827">MFSTKEQPRQLVPSHKSSNTHNTSHIRDNVYRDVHVDIPGITYRPKLSETAQIIPRPKGRGGRLSIPSISRAARACRWRPAMAAPFYSTPFQPYVYQSPEGSATAFQISGGDVQVLQVMVKSQEKLTAKPGTMCYMSGNIQMDNNYLPENDGGVWQWIFGKSISSSVFFNPASDDGYVGIAAPFPGRILPMDLANFGGELLCQADAFLCSVNDVSVTSTVEQRPRNIEIGAEMILKQKLRGQGMAFLVGGGSVMQKILAPHEVITVDAACIVAMTTTINFQLKTPNQPRRVVFGGGNQFTASLTGPGVVFIQSLPFHRLSQRIASRSVAAPSLRDNPKFFIQIVMFFFLAYVMIVSSIILTDV</sequence>
<reference evidence="4" key="2">
    <citation type="submission" date="2013-12" db="EMBL/GenBank/DDBJ databases">
        <authorList>
            <person name="Yu Y."/>
            <person name="Lee S."/>
            <person name="de Baynast K."/>
            <person name="Wissotski M."/>
            <person name="Liu L."/>
            <person name="Talag J."/>
            <person name="Goicoechea J."/>
            <person name="Angelova A."/>
            <person name="Jetty R."/>
            <person name="Kudrna D."/>
            <person name="Golser W."/>
            <person name="Rivera L."/>
            <person name="Zhang J."/>
            <person name="Wing R."/>
        </authorList>
    </citation>
    <scope>NUCLEOTIDE SEQUENCE</scope>
</reference>
<dbReference type="InterPro" id="IPR002838">
    <property type="entry name" value="AIM24"/>
</dbReference>
<dbReference type="InterPro" id="IPR016031">
    <property type="entry name" value="Trp_RNA-bd_attenuator-like_dom"/>
</dbReference>
<reference evidence="3 4" key="1">
    <citation type="submission" date="2012-08" db="EMBL/GenBank/DDBJ databases">
        <title>Oryza genome evolution.</title>
        <authorList>
            <person name="Wing R.A."/>
        </authorList>
    </citation>
    <scope>NUCLEOTIDE SEQUENCE</scope>
</reference>
<proteinExistence type="predicted"/>
<feature type="compositionally biased region" description="Low complexity" evidence="1">
    <location>
        <begin position="14"/>
        <end position="23"/>
    </location>
</feature>
<dbReference type="Proteomes" id="UP000032180">
    <property type="component" value="Chromosome 3"/>
</dbReference>
<feature type="transmembrane region" description="Helical" evidence="2">
    <location>
        <begin position="339"/>
        <end position="360"/>
    </location>
</feature>
<dbReference type="PANTHER" id="PTHR43657:SF1">
    <property type="entry name" value="ALTERED INHERITANCE OF MITOCHONDRIA PROTEIN 24, MITOCHONDRIAL"/>
    <property type="match status" value="1"/>
</dbReference>
<organism evidence="3 4">
    <name type="scientific">Leersia perrieri</name>
    <dbReference type="NCBI Taxonomy" id="77586"/>
    <lineage>
        <taxon>Eukaryota</taxon>
        <taxon>Viridiplantae</taxon>
        <taxon>Streptophyta</taxon>
        <taxon>Embryophyta</taxon>
        <taxon>Tracheophyta</taxon>
        <taxon>Spermatophyta</taxon>
        <taxon>Magnoliopsida</taxon>
        <taxon>Liliopsida</taxon>
        <taxon>Poales</taxon>
        <taxon>Poaceae</taxon>
        <taxon>BOP clade</taxon>
        <taxon>Oryzoideae</taxon>
        <taxon>Oryzeae</taxon>
        <taxon>Oryzinae</taxon>
        <taxon>Leersia</taxon>
    </lineage>
</organism>
<evidence type="ECO:0000313" key="3">
    <source>
        <dbReference type="EnsemblPlants" id="LPERR03G28560.2"/>
    </source>
</evidence>
<dbReference type="Pfam" id="PF01987">
    <property type="entry name" value="AIM24"/>
    <property type="match status" value="1"/>
</dbReference>
<keyword evidence="2" id="KW-0812">Transmembrane</keyword>
<dbReference type="InterPro" id="IPR036983">
    <property type="entry name" value="AIM24_sf"/>
</dbReference>
<dbReference type="eggNOG" id="ENOG502QVFQ">
    <property type="taxonomic scope" value="Eukaryota"/>
</dbReference>
<dbReference type="STRING" id="77586.A0A0D9VYY6"/>
<dbReference type="Gramene" id="LPERR03G28560.2">
    <property type="protein sequence ID" value="LPERR03G28560.2"/>
    <property type="gene ID" value="LPERR03G28560"/>
</dbReference>
<keyword evidence="4" id="KW-1185">Reference proteome</keyword>
<keyword evidence="2" id="KW-0472">Membrane</keyword>
<name>A0A0D9VYY6_9ORYZ</name>
<dbReference type="Gene3D" id="3.60.160.10">
    <property type="entry name" value="Mitochondrial biogenesis AIM24"/>
    <property type="match status" value="1"/>
</dbReference>
<evidence type="ECO:0000256" key="1">
    <source>
        <dbReference type="SAM" id="MobiDB-lite"/>
    </source>
</evidence>
<dbReference type="SUPFAM" id="SSF51219">
    <property type="entry name" value="TRAP-like"/>
    <property type="match status" value="1"/>
</dbReference>
<protein>
    <submittedName>
        <fullName evidence="3">Uncharacterized protein</fullName>
    </submittedName>
</protein>